<keyword evidence="3 8" id="KW-0805">Transcription regulation</keyword>
<dbReference type="Pfam" id="PF01272">
    <property type="entry name" value="GreA_GreB"/>
    <property type="match status" value="1"/>
</dbReference>
<evidence type="ECO:0000313" key="13">
    <source>
        <dbReference type="Proteomes" id="UP000229674"/>
    </source>
</evidence>
<keyword evidence="5 8" id="KW-0804">Transcription</keyword>
<dbReference type="PANTHER" id="PTHR30437">
    <property type="entry name" value="TRANSCRIPTION ELONGATION FACTOR GREA"/>
    <property type="match status" value="1"/>
</dbReference>
<dbReference type="SUPFAM" id="SSF54534">
    <property type="entry name" value="FKBP-like"/>
    <property type="match status" value="1"/>
</dbReference>
<keyword evidence="4 8" id="KW-0238">DNA-binding</keyword>
<evidence type="ECO:0000256" key="3">
    <source>
        <dbReference type="ARBA" id="ARBA00023015"/>
    </source>
</evidence>
<feature type="domain" description="Transcription elongation factor GreA/GreB N-terminal" evidence="11">
    <location>
        <begin position="5"/>
        <end position="73"/>
    </location>
</feature>
<dbReference type="Gene3D" id="3.10.50.30">
    <property type="entry name" value="Transcription elongation factor, GreA/GreB, C-terminal domain"/>
    <property type="match status" value="1"/>
</dbReference>
<evidence type="ECO:0000256" key="5">
    <source>
        <dbReference type="ARBA" id="ARBA00023163"/>
    </source>
</evidence>
<dbReference type="FunFam" id="1.10.287.180:FF:000001">
    <property type="entry name" value="Transcription elongation factor GreA"/>
    <property type="match status" value="1"/>
</dbReference>
<dbReference type="GO" id="GO:0006354">
    <property type="term" value="P:DNA-templated transcription elongation"/>
    <property type="evidence" value="ECO:0007669"/>
    <property type="project" value="TreeGrafter"/>
</dbReference>
<evidence type="ECO:0000256" key="1">
    <source>
        <dbReference type="ARBA" id="ARBA00008213"/>
    </source>
</evidence>
<dbReference type="Proteomes" id="UP000229674">
    <property type="component" value="Unassembled WGS sequence"/>
</dbReference>
<dbReference type="GO" id="GO:0032784">
    <property type="term" value="P:regulation of DNA-templated transcription elongation"/>
    <property type="evidence" value="ECO:0007669"/>
    <property type="project" value="UniProtKB-UniRule"/>
</dbReference>
<dbReference type="InterPro" id="IPR036953">
    <property type="entry name" value="GreA/GreB_C_sf"/>
</dbReference>
<evidence type="ECO:0000313" key="12">
    <source>
        <dbReference type="EMBL" id="PJC65278.1"/>
    </source>
</evidence>
<dbReference type="InterPro" id="IPR001437">
    <property type="entry name" value="Tscrpt_elong_fac_GreA/B_C"/>
</dbReference>
<evidence type="ECO:0000256" key="4">
    <source>
        <dbReference type="ARBA" id="ARBA00023125"/>
    </source>
</evidence>
<evidence type="ECO:0000256" key="7">
    <source>
        <dbReference type="ARBA" id="ARBA00030776"/>
    </source>
</evidence>
<dbReference type="InterPro" id="IPR028624">
    <property type="entry name" value="Tscrpt_elong_fac_GreA/B"/>
</dbReference>
<feature type="domain" description="Transcription elongation factor GreA/GreB C-terminal" evidence="10">
    <location>
        <begin position="82"/>
        <end position="152"/>
    </location>
</feature>
<dbReference type="GO" id="GO:0070063">
    <property type="term" value="F:RNA polymerase binding"/>
    <property type="evidence" value="ECO:0007669"/>
    <property type="project" value="InterPro"/>
</dbReference>
<dbReference type="Gene3D" id="1.10.287.180">
    <property type="entry name" value="Transcription elongation factor, GreA/GreB, N-terminal domain"/>
    <property type="match status" value="1"/>
</dbReference>
<name>A0A2M8G0X6_9BACT</name>
<dbReference type="NCBIfam" id="TIGR01462">
    <property type="entry name" value="greA"/>
    <property type="match status" value="1"/>
</dbReference>
<protein>
    <recommendedName>
        <fullName evidence="2 8">Transcription elongation factor GreA</fullName>
    </recommendedName>
    <alternativeName>
        <fullName evidence="7 8">Transcript cleavage factor GreA</fullName>
    </alternativeName>
</protein>
<reference evidence="13" key="1">
    <citation type="submission" date="2017-09" db="EMBL/GenBank/DDBJ databases">
        <title>Depth-based differentiation of microbial function through sediment-hosted aquifers and enrichment of novel symbionts in the deep terrestrial subsurface.</title>
        <authorList>
            <person name="Probst A.J."/>
            <person name="Ladd B."/>
            <person name="Jarett J.K."/>
            <person name="Geller-Mcgrath D.E."/>
            <person name="Sieber C.M.K."/>
            <person name="Emerson J.B."/>
            <person name="Anantharaman K."/>
            <person name="Thomas B.C."/>
            <person name="Malmstrom R."/>
            <person name="Stieglmeier M."/>
            <person name="Klingl A."/>
            <person name="Woyke T."/>
            <person name="Ryan C.M."/>
            <person name="Banfield J.F."/>
        </authorList>
    </citation>
    <scope>NUCLEOTIDE SEQUENCE [LARGE SCALE GENOMIC DNA]</scope>
</reference>
<dbReference type="AlphaFoldDB" id="A0A2M8G0X6"/>
<comment type="similarity">
    <text evidence="1 8 9">Belongs to the GreA/GreB family.</text>
</comment>
<comment type="caution">
    <text evidence="12">The sequence shown here is derived from an EMBL/GenBank/DDBJ whole genome shotgun (WGS) entry which is preliminary data.</text>
</comment>
<evidence type="ECO:0000259" key="10">
    <source>
        <dbReference type="Pfam" id="PF01272"/>
    </source>
</evidence>
<evidence type="ECO:0000256" key="8">
    <source>
        <dbReference type="HAMAP-Rule" id="MF_00105"/>
    </source>
</evidence>
<dbReference type="Pfam" id="PF03449">
    <property type="entry name" value="GreA_GreB_N"/>
    <property type="match status" value="1"/>
</dbReference>
<sequence length="152" mass="16585">MTAYYLTKERLEELKNELSEIKNVALPRVAEQLKRAKEFGDLSENAEYAGAREERERIESRIENLEAILKGAIVIEKKIGHPEVDIGSTVEVVRDGKPYTFTIVGSSEAKPEGGLISNESPLGHALLGCKVGGSVQVETPAGKVSYTITKIS</sequence>
<dbReference type="InterPro" id="IPR023459">
    <property type="entry name" value="Tscrpt_elong_fac_GreA/B_fam"/>
</dbReference>
<dbReference type="InterPro" id="IPR036805">
    <property type="entry name" value="Tscrpt_elong_fac_GreA/B_N_sf"/>
</dbReference>
<dbReference type="HAMAP" id="MF_00105">
    <property type="entry name" value="GreA_GreB"/>
    <property type="match status" value="1"/>
</dbReference>
<dbReference type="NCBIfam" id="NF001263">
    <property type="entry name" value="PRK00226.1-4"/>
    <property type="match status" value="1"/>
</dbReference>
<dbReference type="InterPro" id="IPR022691">
    <property type="entry name" value="Tscrpt_elong_fac_GreA/B_N"/>
</dbReference>
<dbReference type="InterPro" id="IPR006359">
    <property type="entry name" value="Tscrpt_elong_fac_GreA"/>
</dbReference>
<organism evidence="12 13">
    <name type="scientific">Candidatus Colwellbacteria bacterium CG_4_9_14_0_2_um_filter_50_12</name>
    <dbReference type="NCBI Taxonomy" id="1974538"/>
    <lineage>
        <taxon>Bacteria</taxon>
        <taxon>Candidatus Colwelliibacteriota</taxon>
    </lineage>
</organism>
<dbReference type="GO" id="GO:0003746">
    <property type="term" value="F:translation elongation factor activity"/>
    <property type="evidence" value="ECO:0007669"/>
    <property type="project" value="UniProtKB-KW"/>
</dbReference>
<dbReference type="PIRSF" id="PIRSF006092">
    <property type="entry name" value="GreA_GreB"/>
    <property type="match status" value="1"/>
</dbReference>
<gene>
    <name evidence="8" type="primary">greA</name>
    <name evidence="12" type="ORF">CO020_01525</name>
</gene>
<keyword evidence="12" id="KW-0648">Protein biosynthesis</keyword>
<dbReference type="GO" id="GO:0003677">
    <property type="term" value="F:DNA binding"/>
    <property type="evidence" value="ECO:0007669"/>
    <property type="project" value="UniProtKB-UniRule"/>
</dbReference>
<keyword evidence="12" id="KW-0251">Elongation factor</keyword>
<evidence type="ECO:0000256" key="9">
    <source>
        <dbReference type="RuleBase" id="RU000556"/>
    </source>
</evidence>
<evidence type="ECO:0000256" key="2">
    <source>
        <dbReference type="ARBA" id="ARBA00013729"/>
    </source>
</evidence>
<evidence type="ECO:0000256" key="6">
    <source>
        <dbReference type="ARBA" id="ARBA00024916"/>
    </source>
</evidence>
<evidence type="ECO:0000259" key="11">
    <source>
        <dbReference type="Pfam" id="PF03449"/>
    </source>
</evidence>
<dbReference type="SUPFAM" id="SSF46557">
    <property type="entry name" value="GreA transcript cleavage protein, N-terminal domain"/>
    <property type="match status" value="1"/>
</dbReference>
<dbReference type="EMBL" id="PFQX01000055">
    <property type="protein sequence ID" value="PJC65278.1"/>
    <property type="molecule type" value="Genomic_DNA"/>
</dbReference>
<dbReference type="PANTHER" id="PTHR30437:SF4">
    <property type="entry name" value="TRANSCRIPTION ELONGATION FACTOR GREA"/>
    <property type="match status" value="1"/>
</dbReference>
<dbReference type="InterPro" id="IPR018151">
    <property type="entry name" value="TF_GreA/GreB_CS"/>
</dbReference>
<accession>A0A2M8G0X6</accession>
<proteinExistence type="inferred from homology"/>
<comment type="function">
    <text evidence="6 8 9">Necessary for efficient RNA polymerase transcription elongation past template-encoded arresting sites. The arresting sites in DNA have the property of trapping a certain fraction of elongating RNA polymerases that pass through, resulting in locked ternary complexes. Cleavage of the nascent transcript by cleavage factors such as GreA or GreB allows the resumption of elongation from the new 3'terminus. GreA releases sequences of 2 to 3 nucleotides.</text>
</comment>
<dbReference type="PROSITE" id="PS00829">
    <property type="entry name" value="GREAB_1"/>
    <property type="match status" value="1"/>
</dbReference>